<keyword evidence="1" id="KW-0547">Nucleotide-binding</keyword>
<evidence type="ECO:0000256" key="2">
    <source>
        <dbReference type="ARBA" id="ARBA00022840"/>
    </source>
</evidence>
<evidence type="ECO:0000256" key="1">
    <source>
        <dbReference type="ARBA" id="ARBA00022741"/>
    </source>
</evidence>
<dbReference type="GO" id="GO:0016020">
    <property type="term" value="C:membrane"/>
    <property type="evidence" value="ECO:0007669"/>
    <property type="project" value="TreeGrafter"/>
</dbReference>
<dbReference type="Pfam" id="PF23562">
    <property type="entry name" value="AMP-binding_C_3"/>
    <property type="match status" value="1"/>
</dbReference>
<keyword evidence="2" id="KW-0067">ATP-binding</keyword>
<dbReference type="GO" id="GO:0004467">
    <property type="term" value="F:long-chain fatty acid-CoA ligase activity"/>
    <property type="evidence" value="ECO:0007669"/>
    <property type="project" value="UniProtKB-EC"/>
</dbReference>
<evidence type="ECO:0000259" key="3">
    <source>
        <dbReference type="Pfam" id="PF00501"/>
    </source>
</evidence>
<gene>
    <name evidence="4" type="ORF">MNBD_BACTEROID07-422</name>
</gene>
<evidence type="ECO:0000313" key="4">
    <source>
        <dbReference type="EMBL" id="VAW30751.1"/>
    </source>
</evidence>
<dbReference type="CDD" id="cd05907">
    <property type="entry name" value="VL_LC_FACS_like"/>
    <property type="match status" value="1"/>
</dbReference>
<dbReference type="GO" id="GO:0005524">
    <property type="term" value="F:ATP binding"/>
    <property type="evidence" value="ECO:0007669"/>
    <property type="project" value="UniProtKB-KW"/>
</dbReference>
<dbReference type="Gene3D" id="3.40.50.12780">
    <property type="entry name" value="N-terminal domain of ligase-like"/>
    <property type="match status" value="1"/>
</dbReference>
<dbReference type="Pfam" id="PF00501">
    <property type="entry name" value="AMP-binding"/>
    <property type="match status" value="1"/>
</dbReference>
<proteinExistence type="predicted"/>
<name>A0A3B0UI72_9ZZZZ</name>
<reference evidence="4" key="1">
    <citation type="submission" date="2018-06" db="EMBL/GenBank/DDBJ databases">
        <authorList>
            <person name="Zhirakovskaya E."/>
        </authorList>
    </citation>
    <scope>NUCLEOTIDE SEQUENCE</scope>
</reference>
<organism evidence="4">
    <name type="scientific">hydrothermal vent metagenome</name>
    <dbReference type="NCBI Taxonomy" id="652676"/>
    <lineage>
        <taxon>unclassified sequences</taxon>
        <taxon>metagenomes</taxon>
        <taxon>ecological metagenomes</taxon>
    </lineage>
</organism>
<dbReference type="PANTHER" id="PTHR43272:SF33">
    <property type="entry name" value="AMP-BINDING DOMAIN-CONTAINING PROTEIN-RELATED"/>
    <property type="match status" value="1"/>
</dbReference>
<dbReference type="EC" id="6.2.1.3" evidence="4"/>
<dbReference type="EMBL" id="UOET01000560">
    <property type="protein sequence ID" value="VAW30751.1"/>
    <property type="molecule type" value="Genomic_DNA"/>
</dbReference>
<accession>A0A3B0UI72</accession>
<dbReference type="PROSITE" id="PS00455">
    <property type="entry name" value="AMP_BINDING"/>
    <property type="match status" value="1"/>
</dbReference>
<dbReference type="AlphaFoldDB" id="A0A3B0UI72"/>
<sequence length="614" mass="69948">MKLERNFDILDQNTKEHNYNIALSIKRNGQWENFSTDEYKEMVDNFSFGLLAMGFKKGDKILTISNNRPEWNFADMGMGQIGVVHVPVYPNIGRGEHRYILEHSDARLAILSSKEHYDKIKPLADEVPRIEKVYTYDKVDGVPCWSEIVELGKKNRAKFEKELPKIKESISKDDLLSIIYTSGTTGRSKGVMLTHFNFMSNVMATRSLLDVEAGDRWLSFLPLCHVLERMVNYLVQAKGLSVYYVESIDTLGENLNEVHPHGFASVPRVLEKLFDKIMLKGKELKGIKRWLFDWAVKLGVQYEDDPSKRSSMYDKKLSIARKLIFSKWKEALGGELKVIISGGAALQPRLARLFSAVGIKVAQGYGLTETSPVISVNYGEYPTMQAGSVGPVLDNIEVTIAEDGEILMRGPSLMVGYYKDPEKTKEAIDEEGWFHTGDIGKIETGVLWITDRKKEIFKLSTGKYVAPQIVENVFKESPLIEQILVVGEGEKFAAAIISPNFHYLHGWCFKNNVKFRDNTDLVRHPKVLARYQEEVDRINKTLGRHRQIKKFAVTCREWSTETGELSPTLKLKRNQLKKVYGIKLDNLYGYTEDYGDLGLVENNEDSDSKTEKED</sequence>
<dbReference type="InterPro" id="IPR042099">
    <property type="entry name" value="ANL_N_sf"/>
</dbReference>
<feature type="domain" description="AMP-dependent synthetase/ligase" evidence="3">
    <location>
        <begin position="16"/>
        <end position="418"/>
    </location>
</feature>
<keyword evidence="4" id="KW-0436">Ligase</keyword>
<dbReference type="InterPro" id="IPR020845">
    <property type="entry name" value="AMP-binding_CS"/>
</dbReference>
<dbReference type="SUPFAM" id="SSF56801">
    <property type="entry name" value="Acetyl-CoA synthetase-like"/>
    <property type="match status" value="1"/>
</dbReference>
<dbReference type="PANTHER" id="PTHR43272">
    <property type="entry name" value="LONG-CHAIN-FATTY-ACID--COA LIGASE"/>
    <property type="match status" value="1"/>
</dbReference>
<protein>
    <submittedName>
        <fullName evidence="4">Long-chain-fatty-acid--CoA ligase</fullName>
        <ecNumber evidence="4">6.2.1.3</ecNumber>
    </submittedName>
</protein>
<dbReference type="InterPro" id="IPR000873">
    <property type="entry name" value="AMP-dep_synth/lig_dom"/>
</dbReference>